<sequence length="163" mass="18256">MTGILRLAVALICAACLSQFPAFSDQYVQRLGGQVDSLSRVAADFDASARKARLTRAEALTDLTGSPFREAHQADMRRSFARLDQARSDQQMLRLASPLERMALPHRLRDPETLAATWGDFSPALPVTMAGLWAALIGFLIGWMLTFLPRLFLRRQPDRLGWR</sequence>
<dbReference type="RefSeq" id="WP_271882993.1">
    <property type="nucleotide sequence ID" value="NZ_CP067136.1"/>
</dbReference>
<name>A0ABY7SMY7_9RHOB</name>
<feature type="signal peptide" evidence="2">
    <location>
        <begin position="1"/>
        <end position="24"/>
    </location>
</feature>
<evidence type="ECO:0000313" key="4">
    <source>
        <dbReference type="Proteomes" id="UP001219349"/>
    </source>
</evidence>
<keyword evidence="1" id="KW-0812">Transmembrane</keyword>
<proteinExistence type="predicted"/>
<gene>
    <name evidence="3" type="ORF">JHX87_05440</name>
</gene>
<accession>A0ABY7SMY7</accession>
<dbReference type="EMBL" id="CP067136">
    <property type="protein sequence ID" value="WCR08259.1"/>
    <property type="molecule type" value="Genomic_DNA"/>
</dbReference>
<evidence type="ECO:0000313" key="3">
    <source>
        <dbReference type="EMBL" id="WCR08259.1"/>
    </source>
</evidence>
<keyword evidence="1" id="KW-1133">Transmembrane helix</keyword>
<reference evidence="3 4" key="1">
    <citation type="submission" date="2021-01" db="EMBL/GenBank/DDBJ databases">
        <title>Biogeographic distribution of Paracoccus.</title>
        <authorList>
            <person name="Hollensteiner J."/>
            <person name="Leineberger J."/>
            <person name="Brinkhoff T."/>
            <person name="Daniel R."/>
        </authorList>
    </citation>
    <scope>NUCLEOTIDE SEQUENCE [LARGE SCALE GENOMIC DNA]</scope>
    <source>
        <strain evidence="3 4">KCTC 22803</strain>
    </source>
</reference>
<evidence type="ECO:0000256" key="2">
    <source>
        <dbReference type="SAM" id="SignalP"/>
    </source>
</evidence>
<dbReference type="InterPro" id="IPR022584">
    <property type="entry name" value="DUF2937"/>
</dbReference>
<dbReference type="Proteomes" id="UP001219349">
    <property type="component" value="Chromosome"/>
</dbReference>
<evidence type="ECO:0000256" key="1">
    <source>
        <dbReference type="SAM" id="Phobius"/>
    </source>
</evidence>
<protein>
    <submittedName>
        <fullName evidence="3">DUF2937 family protein</fullName>
    </submittedName>
</protein>
<keyword evidence="2" id="KW-0732">Signal</keyword>
<organism evidence="3 4">
    <name type="scientific">Paracoccus fistulariae</name>
    <dbReference type="NCBI Taxonomy" id="658446"/>
    <lineage>
        <taxon>Bacteria</taxon>
        <taxon>Pseudomonadati</taxon>
        <taxon>Pseudomonadota</taxon>
        <taxon>Alphaproteobacteria</taxon>
        <taxon>Rhodobacterales</taxon>
        <taxon>Paracoccaceae</taxon>
        <taxon>Paracoccus</taxon>
    </lineage>
</organism>
<keyword evidence="1" id="KW-0472">Membrane</keyword>
<feature type="transmembrane region" description="Helical" evidence="1">
    <location>
        <begin position="130"/>
        <end position="153"/>
    </location>
</feature>
<feature type="chain" id="PRO_5045779913" evidence="2">
    <location>
        <begin position="25"/>
        <end position="163"/>
    </location>
</feature>
<dbReference type="Pfam" id="PF11157">
    <property type="entry name" value="DUF2937"/>
    <property type="match status" value="1"/>
</dbReference>
<keyword evidence="4" id="KW-1185">Reference proteome</keyword>